<keyword evidence="1" id="KW-0472">Membrane</keyword>
<feature type="transmembrane region" description="Helical" evidence="1">
    <location>
        <begin position="63"/>
        <end position="80"/>
    </location>
</feature>
<evidence type="ECO:0000256" key="1">
    <source>
        <dbReference type="SAM" id="Phobius"/>
    </source>
</evidence>
<keyword evidence="3" id="KW-1185">Reference proteome</keyword>
<comment type="caution">
    <text evidence="2">The sequence shown here is derived from an EMBL/GenBank/DDBJ whole genome shotgun (WGS) entry which is preliminary data.</text>
</comment>
<keyword evidence="1" id="KW-1133">Transmembrane helix</keyword>
<accession>A0ABW7IMP7</accession>
<dbReference type="EMBL" id="JBIHSF010000011">
    <property type="protein sequence ID" value="MFH0262902.1"/>
    <property type="molecule type" value="Genomic_DNA"/>
</dbReference>
<feature type="transmembrane region" description="Helical" evidence="1">
    <location>
        <begin position="86"/>
        <end position="104"/>
    </location>
</feature>
<dbReference type="InterPro" id="IPR006726">
    <property type="entry name" value="PHBA_efflux_AaeB/fusaric-R"/>
</dbReference>
<feature type="transmembrane region" description="Helical" evidence="1">
    <location>
        <begin position="109"/>
        <end position="128"/>
    </location>
</feature>
<feature type="transmembrane region" description="Helical" evidence="1">
    <location>
        <begin position="385"/>
        <end position="405"/>
    </location>
</feature>
<reference evidence="2 3" key="1">
    <citation type="submission" date="2024-10" db="EMBL/GenBank/DDBJ databases">
        <authorList>
            <person name="Yibar A."/>
            <person name="Saticioglu I.B."/>
            <person name="Duman M."/>
            <person name="Ajmi N."/>
            <person name="Gurler F."/>
            <person name="Ay H."/>
            <person name="Onuk E."/>
            <person name="Guler S."/>
            <person name="Romalde J.L."/>
        </authorList>
    </citation>
    <scope>NUCLEOTIDE SEQUENCE [LARGE SCALE GENOMIC DNA]</scope>
    <source>
        <strain evidence="2 3">1-TCBS-B</strain>
    </source>
</reference>
<feature type="transmembrane region" description="Helical" evidence="1">
    <location>
        <begin position="358"/>
        <end position="376"/>
    </location>
</feature>
<dbReference type="Proteomes" id="UP001607125">
    <property type="component" value="Unassembled WGS sequence"/>
</dbReference>
<dbReference type="RefSeq" id="WP_063604753.1">
    <property type="nucleotide sequence ID" value="NZ_JBIHSF010000011.1"/>
</dbReference>
<feature type="transmembrane region" description="Helical" evidence="1">
    <location>
        <begin position="411"/>
        <end position="430"/>
    </location>
</feature>
<feature type="transmembrane region" description="Helical" evidence="1">
    <location>
        <begin position="143"/>
        <end position="163"/>
    </location>
</feature>
<feature type="transmembrane region" description="Helical" evidence="1">
    <location>
        <begin position="12"/>
        <end position="31"/>
    </location>
</feature>
<organism evidence="2 3">
    <name type="scientific">Vibrio barjaei</name>
    <dbReference type="NCBI Taxonomy" id="1676683"/>
    <lineage>
        <taxon>Bacteria</taxon>
        <taxon>Pseudomonadati</taxon>
        <taxon>Pseudomonadota</taxon>
        <taxon>Gammaproteobacteria</taxon>
        <taxon>Vibrionales</taxon>
        <taxon>Vibrionaceae</taxon>
        <taxon>Vibrio</taxon>
    </lineage>
</organism>
<dbReference type="Pfam" id="PF04632">
    <property type="entry name" value="FUSC"/>
    <property type="match status" value="1"/>
</dbReference>
<feature type="transmembrane region" description="Helical" evidence="1">
    <location>
        <begin position="437"/>
        <end position="454"/>
    </location>
</feature>
<feature type="transmembrane region" description="Helical" evidence="1">
    <location>
        <begin position="460"/>
        <end position="481"/>
    </location>
</feature>
<keyword evidence="1" id="KW-0812">Transmembrane</keyword>
<protein>
    <submittedName>
        <fullName evidence="2">FUSC family protein</fullName>
    </submittedName>
</protein>
<feature type="transmembrane region" description="Helical" evidence="1">
    <location>
        <begin position="333"/>
        <end position="352"/>
    </location>
</feature>
<evidence type="ECO:0000313" key="2">
    <source>
        <dbReference type="EMBL" id="MFH0262902.1"/>
    </source>
</evidence>
<proteinExistence type="predicted"/>
<evidence type="ECO:0000313" key="3">
    <source>
        <dbReference type="Proteomes" id="UP001607125"/>
    </source>
</evidence>
<sequence>MSYWQDKKAMAFALSVSLSVIITWLLCLRLNVESSSAAMVTIIMMLMSNSQGASLLKSLTRVVGTLLGCGYVLFIASSALVDPWLFNTLMIIWIVLCVGLASLYDTNYAYLFAMAGMTASVVGFPITVSPDLFHAFDVTQSRTIGILLGVGVTQVVCFIIPAGDDTERLDEIKTATMKLVEALIQSQSSGASHTALTKFLGLVAQNKQLPMESLIASSGNPVKQPIEKLSLVHCVSIAFSTLKLVSLLKHDGRTQTLDSLMSAIRDAAQPDADAVSIVDKLKVEGGNKAQIINSQLLIFIKDIIWLQLEYRQNSTLTPPRTIRLTSYIDVPNMLRNMIRALVVMLVFSYMWIELQWTSGMNALLLVGIVCSMMATIPNANMGNIAILKAQPIAILFGYIVTFVNAPLGSPGLFFSMVFVFLLLVSYHFMVSRTPFKLVCMLLLIFWANYIPLTNLPSMDFISYTNTAIANLTAVVGVLLAYRLIPVRTDNKAVLADIKRLFRKVEKGRLSSEYVSQQVYALYPVLIKDQTARTDFYKLLVLLEGMRLEELGAINKQAQAAIIRLGMSRSSSEKWQESIELLENELGQQIERETMTDIDAASAWWRLEIFLGKLKLKESG</sequence>
<name>A0ABW7IMP7_9VIBR</name>
<gene>
    <name evidence="2" type="ORF">ACGRH2_21150</name>
</gene>